<gene>
    <name evidence="1" type="ORF">MERR_LOCUS4360</name>
</gene>
<comment type="caution">
    <text evidence="1">The sequence shown here is derived from an EMBL/GenBank/DDBJ whole genome shotgun (WGS) entry which is preliminary data.</text>
</comment>
<accession>A0A6D2HNV4</accession>
<organism evidence="1 2">
    <name type="scientific">Microthlaspi erraticum</name>
    <dbReference type="NCBI Taxonomy" id="1685480"/>
    <lineage>
        <taxon>Eukaryota</taxon>
        <taxon>Viridiplantae</taxon>
        <taxon>Streptophyta</taxon>
        <taxon>Embryophyta</taxon>
        <taxon>Tracheophyta</taxon>
        <taxon>Spermatophyta</taxon>
        <taxon>Magnoliopsida</taxon>
        <taxon>eudicotyledons</taxon>
        <taxon>Gunneridae</taxon>
        <taxon>Pentapetalae</taxon>
        <taxon>rosids</taxon>
        <taxon>malvids</taxon>
        <taxon>Brassicales</taxon>
        <taxon>Brassicaceae</taxon>
        <taxon>Coluteocarpeae</taxon>
        <taxon>Microthlaspi</taxon>
    </lineage>
</organism>
<evidence type="ECO:0000313" key="2">
    <source>
        <dbReference type="Proteomes" id="UP000467841"/>
    </source>
</evidence>
<dbReference type="EMBL" id="CACVBM020000288">
    <property type="protein sequence ID" value="CAA7017125.1"/>
    <property type="molecule type" value="Genomic_DNA"/>
</dbReference>
<dbReference type="Proteomes" id="UP000467841">
    <property type="component" value="Unassembled WGS sequence"/>
</dbReference>
<sequence length="96" mass="10655">MVPQIPLWEESCPEMCPCKVESNVSGHELKKLDTEIEADKLWKKAARPGFFPKSAASHLVLASLGSFPCPLVLLQEKPLVLLVPLTSPDFRRIGED</sequence>
<dbReference type="AlphaFoldDB" id="A0A6D2HNV4"/>
<evidence type="ECO:0000313" key="1">
    <source>
        <dbReference type="EMBL" id="CAA7017125.1"/>
    </source>
</evidence>
<proteinExistence type="predicted"/>
<protein>
    <submittedName>
        <fullName evidence="1">Uncharacterized protein</fullName>
    </submittedName>
</protein>
<keyword evidence="2" id="KW-1185">Reference proteome</keyword>
<reference evidence="1" key="1">
    <citation type="submission" date="2020-01" db="EMBL/GenBank/DDBJ databases">
        <authorList>
            <person name="Mishra B."/>
        </authorList>
    </citation>
    <scope>NUCLEOTIDE SEQUENCE [LARGE SCALE GENOMIC DNA]</scope>
</reference>
<name>A0A6D2HNV4_9BRAS</name>